<feature type="coiled-coil region" evidence="1">
    <location>
        <begin position="413"/>
        <end position="447"/>
    </location>
</feature>
<gene>
    <name evidence="3" type="ORF">OIU84_008822</name>
</gene>
<evidence type="ECO:0000313" key="4">
    <source>
        <dbReference type="Proteomes" id="UP001162972"/>
    </source>
</evidence>
<dbReference type="AlphaFoldDB" id="A0AAD6NY35"/>
<evidence type="ECO:0000256" key="1">
    <source>
        <dbReference type="SAM" id="Coils"/>
    </source>
</evidence>
<dbReference type="Proteomes" id="UP001162972">
    <property type="component" value="Chromosome 9"/>
</dbReference>
<sequence>MFAAAAGIAVAKAPKLGRSCQPLRSAATELRILTSSDPSNLPAPRDDENSALLVSDSEVNLGSKRAVGNVTTLHGPPQLTGTIVAGSLVNSLTFESTPSLIRDDDKNDHHQISPVDSKSKPPLILYTPPDSAPCEITINFAQKHEVRQVYVRSTARVYEIYSAPELQSSSEYLCTVRCDIAARNEEVQHATNIEAAVLAHARSSIQELAEEKLRNGRILPPNEDDWVEVRVYDSPPVINRNSSSDSDMNPKRNSQDLYEATTEITDSKPSTSLTIRLVALQNKGYVCVDELYVFGDPVGTNSLDNQVSSMENSVGNSRMAMRVPAFFQLSKTKGIGGGEDRYNIDTRERQELQEIESKEAAPVDAEKKIQEGSEHEILQQVSNTENKSDISRSHCEGVLDQLFSRVNRIEDLLLRFEESINNIDVRLQRVEQQLDVLTKKIENSVLVSCTRISAPEFSCSESETNSFYNSGSGDISDMAFTAPEFSNYDDEVEENHVVSIDDALAYAPAGLLSSSSMWSQKYSQTIAVKAPDFPTEEENTNEKVAPPVVESELNIDTSTYFSESDGTEGVDEQCHHSEDHVVERQELQEIGSKEVAPVDAEKKIQEDVRLYKVVRPTSKPVQHGMLEQVLNTESKSDISRNHCEGVLDQLFSRVNRIEVEDHVVESVKESSKVKENHVVSIDDALAYAPAGFLSSSSMWSQKYSQTIAVKAPDFPIEEENTNERVAPPVVESELNIDTSTYFSESDGTEHMGNSLFYVSNITTLKDDENLMRSLDDDRSLKMVEGVDEQCHHSEDHAVERQELQEIGSKEATPVDAEKKTQEEARLHKVVGPTSKPVQHEILQQVSNTESKSDISRSHCEGVLDQLFSRVNRIEDLLLRFEESMLKPINRIDVRLQQVEKQLDSPEFSNYDDEVEDHAVELVKESPKKYSQTVAVKAPDFPTEDTNEKVVPLMDDENLMRSLDDDRSLKMVEGVDEQCHHSEDHAVERQELQEIGSKEAVPVDAEKRNSGGREVA</sequence>
<comment type="caution">
    <text evidence="3">The sequence shown here is derived from an EMBL/GenBank/DDBJ whole genome shotgun (WGS) entry which is preliminary data.</text>
</comment>
<name>A0AAD6NY35_9ROSI</name>
<protein>
    <submittedName>
        <fullName evidence="3">Uncharacterized protein</fullName>
    </submittedName>
</protein>
<keyword evidence="4" id="KW-1185">Reference proteome</keyword>
<dbReference type="PANTHER" id="PTHR37261">
    <property type="entry name" value="40S RIBOSOMAL PROTEIN S27"/>
    <property type="match status" value="1"/>
</dbReference>
<feature type="region of interest" description="Disordered" evidence="2">
    <location>
        <begin position="100"/>
        <end position="123"/>
    </location>
</feature>
<evidence type="ECO:0000256" key="2">
    <source>
        <dbReference type="SAM" id="MobiDB-lite"/>
    </source>
</evidence>
<organism evidence="3 4">
    <name type="scientific">Salix udensis</name>
    <dbReference type="NCBI Taxonomy" id="889485"/>
    <lineage>
        <taxon>Eukaryota</taxon>
        <taxon>Viridiplantae</taxon>
        <taxon>Streptophyta</taxon>
        <taxon>Embryophyta</taxon>
        <taxon>Tracheophyta</taxon>
        <taxon>Spermatophyta</taxon>
        <taxon>Magnoliopsida</taxon>
        <taxon>eudicotyledons</taxon>
        <taxon>Gunneridae</taxon>
        <taxon>Pentapetalae</taxon>
        <taxon>rosids</taxon>
        <taxon>fabids</taxon>
        <taxon>Malpighiales</taxon>
        <taxon>Salicaceae</taxon>
        <taxon>Saliceae</taxon>
        <taxon>Salix</taxon>
    </lineage>
</organism>
<reference evidence="3 4" key="1">
    <citation type="journal article" date="2023" name="Int. J. Mol. Sci.">
        <title>De Novo Assembly and Annotation of 11 Diverse Shrub Willow (Salix) Genomes Reveals Novel Gene Organization in Sex-Linked Regions.</title>
        <authorList>
            <person name="Hyden B."/>
            <person name="Feng K."/>
            <person name="Yates T.B."/>
            <person name="Jawdy S."/>
            <person name="Cereghino C."/>
            <person name="Smart L.B."/>
            <person name="Muchero W."/>
        </authorList>
    </citation>
    <scope>NUCLEOTIDE SEQUENCE [LARGE SCALE GENOMIC DNA]</scope>
    <source>
        <tissue evidence="3">Shoot tip</tissue>
    </source>
</reference>
<keyword evidence="1" id="KW-0175">Coiled coil</keyword>
<dbReference type="EMBL" id="JAPFFJ010000015">
    <property type="protein sequence ID" value="KAJ6409198.1"/>
    <property type="molecule type" value="Genomic_DNA"/>
</dbReference>
<proteinExistence type="predicted"/>
<feature type="region of interest" description="Disordered" evidence="2">
    <location>
        <begin position="991"/>
        <end position="1015"/>
    </location>
</feature>
<accession>A0AAD6NY35</accession>
<evidence type="ECO:0000313" key="3">
    <source>
        <dbReference type="EMBL" id="KAJ6409198.1"/>
    </source>
</evidence>
<dbReference type="PANTHER" id="PTHR37261:SF1">
    <property type="entry name" value="40S RIBOSOMAL PROTEIN S27"/>
    <property type="match status" value="1"/>
</dbReference>
<feature type="compositionally biased region" description="Basic and acidic residues" evidence="2">
    <location>
        <begin position="101"/>
        <end position="111"/>
    </location>
</feature>
<feature type="compositionally biased region" description="Basic and acidic residues" evidence="2">
    <location>
        <begin position="1003"/>
        <end position="1015"/>
    </location>
</feature>